<evidence type="ECO:0000313" key="3">
    <source>
        <dbReference type="Proteomes" id="UP001470230"/>
    </source>
</evidence>
<sequence>MKISSYSFNECQNLKEISFLNDSNLEIIDDYSFSYSSLQTLTIPSTVAQIGSHAFTECRKFHAVNFMSNSKLLSIEKYAFSYTSIEYISFYIKSFKIVNKISINQHLFLEFI</sequence>
<gene>
    <name evidence="1" type="ORF">M9Y10_036401</name>
    <name evidence="2" type="ORF">M9Y10_036576</name>
</gene>
<name>A0ABR2GV89_9EUKA</name>
<evidence type="ECO:0000313" key="1">
    <source>
        <dbReference type="EMBL" id="KAK8834096.1"/>
    </source>
</evidence>
<comment type="caution">
    <text evidence="2">The sequence shown here is derived from an EMBL/GenBank/DDBJ whole genome shotgun (WGS) entry which is preliminary data.</text>
</comment>
<dbReference type="SUPFAM" id="SSF52058">
    <property type="entry name" value="L domain-like"/>
    <property type="match status" value="1"/>
</dbReference>
<dbReference type="Pfam" id="PF13306">
    <property type="entry name" value="LRR_5"/>
    <property type="match status" value="1"/>
</dbReference>
<organism evidence="2 3">
    <name type="scientific">Tritrichomonas musculus</name>
    <dbReference type="NCBI Taxonomy" id="1915356"/>
    <lineage>
        <taxon>Eukaryota</taxon>
        <taxon>Metamonada</taxon>
        <taxon>Parabasalia</taxon>
        <taxon>Tritrichomonadida</taxon>
        <taxon>Tritrichomonadidae</taxon>
        <taxon>Tritrichomonas</taxon>
    </lineage>
</organism>
<protein>
    <recommendedName>
        <fullName evidence="4">Surface antigen BspA-like</fullName>
    </recommendedName>
</protein>
<accession>A0ABR2GV89</accession>
<dbReference type="EMBL" id="JAPFFF010000059">
    <property type="protein sequence ID" value="KAK8837576.1"/>
    <property type="molecule type" value="Genomic_DNA"/>
</dbReference>
<dbReference type="InterPro" id="IPR032675">
    <property type="entry name" value="LRR_dom_sf"/>
</dbReference>
<reference evidence="2 3" key="1">
    <citation type="submission" date="2024-04" db="EMBL/GenBank/DDBJ databases">
        <title>Tritrichomonas musculus Genome.</title>
        <authorList>
            <person name="Alves-Ferreira E."/>
            <person name="Grigg M."/>
            <person name="Lorenzi H."/>
            <person name="Galac M."/>
        </authorList>
    </citation>
    <scope>NUCLEOTIDE SEQUENCE [LARGE SCALE GENOMIC DNA]</scope>
    <source>
        <strain evidence="2 3">EAF2021</strain>
    </source>
</reference>
<proteinExistence type="predicted"/>
<keyword evidence="3" id="KW-1185">Reference proteome</keyword>
<dbReference type="Gene3D" id="3.80.10.10">
    <property type="entry name" value="Ribonuclease Inhibitor"/>
    <property type="match status" value="1"/>
</dbReference>
<dbReference type="InterPro" id="IPR026906">
    <property type="entry name" value="LRR_5"/>
</dbReference>
<evidence type="ECO:0008006" key="4">
    <source>
        <dbReference type="Google" id="ProtNLM"/>
    </source>
</evidence>
<evidence type="ECO:0000313" key="2">
    <source>
        <dbReference type="EMBL" id="KAK8837576.1"/>
    </source>
</evidence>
<dbReference type="Proteomes" id="UP001470230">
    <property type="component" value="Unassembled WGS sequence"/>
</dbReference>
<dbReference type="EMBL" id="JAPFFF010000518">
    <property type="protein sequence ID" value="KAK8834096.1"/>
    <property type="molecule type" value="Genomic_DNA"/>
</dbReference>